<dbReference type="Proteomes" id="UP000234345">
    <property type="component" value="Unassembled WGS sequence"/>
</dbReference>
<protein>
    <submittedName>
        <fullName evidence="2">Secreted protein</fullName>
    </submittedName>
</protein>
<evidence type="ECO:0000313" key="2">
    <source>
        <dbReference type="EMBL" id="SOO26316.1"/>
    </source>
</evidence>
<name>A0A7Z7NIN9_XANCH</name>
<accession>A0A7Z7NIN9</accession>
<dbReference type="EMBL" id="OCZC01000081">
    <property type="protein sequence ID" value="SOO26316.1"/>
    <property type="molecule type" value="Genomic_DNA"/>
</dbReference>
<organism evidence="2 3">
    <name type="scientific">Xanthomonas campestris pv. phaseoli</name>
    <dbReference type="NCBI Taxonomy" id="317013"/>
    <lineage>
        <taxon>Bacteria</taxon>
        <taxon>Pseudomonadati</taxon>
        <taxon>Pseudomonadota</taxon>
        <taxon>Gammaproteobacteria</taxon>
        <taxon>Lysobacterales</taxon>
        <taxon>Lysobacteraceae</taxon>
        <taxon>Xanthomonas</taxon>
    </lineage>
</organism>
<gene>
    <name evidence="2" type="ORF">XFF6991_530165</name>
</gene>
<evidence type="ECO:0000256" key="1">
    <source>
        <dbReference type="SAM" id="MobiDB-lite"/>
    </source>
</evidence>
<comment type="caution">
    <text evidence="2">The sequence shown here is derived from an EMBL/GenBank/DDBJ whole genome shotgun (WGS) entry which is preliminary data.</text>
</comment>
<feature type="region of interest" description="Disordered" evidence="1">
    <location>
        <begin position="32"/>
        <end position="51"/>
    </location>
</feature>
<dbReference type="AlphaFoldDB" id="A0A7Z7NIN9"/>
<sequence>MDANLAKKWAYATRCGSGHFLSVDLHQQKNHVTGEWSEGTNARGGDGKLEGDMRNGKLYVRDCSDDGGAGHDACSTFSGEEDYFVLEQGALVRYQKFGSGYRRDVALRPDVEGQQIPAEECAGTESGS</sequence>
<proteinExistence type="predicted"/>
<evidence type="ECO:0000313" key="3">
    <source>
        <dbReference type="Proteomes" id="UP000234345"/>
    </source>
</evidence>
<reference evidence="2 3" key="1">
    <citation type="submission" date="2017-10" db="EMBL/GenBank/DDBJ databases">
        <authorList>
            <person name="Regsiter A."/>
            <person name="William W."/>
        </authorList>
    </citation>
    <scope>NUCLEOTIDE SEQUENCE [LARGE SCALE GENOMIC DNA]</scope>
    <source>
        <strain evidence="2 3">CFBP6991</strain>
    </source>
</reference>